<dbReference type="InterPro" id="IPR036873">
    <property type="entry name" value="Rhodanese-like_dom_sf"/>
</dbReference>
<dbReference type="SMART" id="SM00450">
    <property type="entry name" value="RHOD"/>
    <property type="match status" value="1"/>
</dbReference>
<dbReference type="AlphaFoldDB" id="A0A494YVV4"/>
<evidence type="ECO:0000313" key="2">
    <source>
        <dbReference type="EMBL" id="RKQ14166.1"/>
    </source>
</evidence>
<dbReference type="EMBL" id="RBZO01000023">
    <property type="protein sequence ID" value="RKQ14166.1"/>
    <property type="molecule type" value="Genomic_DNA"/>
</dbReference>
<feature type="domain" description="Rhodanese" evidence="1">
    <location>
        <begin position="15"/>
        <end position="98"/>
    </location>
</feature>
<proteinExistence type="predicted"/>
<dbReference type="PANTHER" id="PTHR43031">
    <property type="entry name" value="FAD-DEPENDENT OXIDOREDUCTASE"/>
    <property type="match status" value="1"/>
</dbReference>
<reference evidence="2 3" key="1">
    <citation type="journal article" date="2015" name="Antonie Van Leeuwenhoek">
        <title>Oceanobacillus bengalensis sp. nov., a bacterium isolated from seawater of the Bay of Bengal.</title>
        <authorList>
            <person name="Yongchang O."/>
            <person name="Xiang W."/>
            <person name="Wang G."/>
        </authorList>
    </citation>
    <scope>NUCLEOTIDE SEQUENCE [LARGE SCALE GENOMIC DNA]</scope>
    <source>
        <strain evidence="2 3">MCCC 1K00260</strain>
    </source>
</reference>
<dbReference type="CDD" id="cd00158">
    <property type="entry name" value="RHOD"/>
    <property type="match status" value="1"/>
</dbReference>
<protein>
    <submittedName>
        <fullName evidence="2">Rhodanese-like domain-containing protein</fullName>
    </submittedName>
</protein>
<dbReference type="RefSeq" id="WP_121132898.1">
    <property type="nucleotide sequence ID" value="NZ_JBHUFK010000064.1"/>
</dbReference>
<keyword evidence="3" id="KW-1185">Reference proteome</keyword>
<dbReference type="Pfam" id="PF00581">
    <property type="entry name" value="Rhodanese"/>
    <property type="match status" value="1"/>
</dbReference>
<evidence type="ECO:0000313" key="3">
    <source>
        <dbReference type="Proteomes" id="UP000281813"/>
    </source>
</evidence>
<dbReference type="InterPro" id="IPR001763">
    <property type="entry name" value="Rhodanese-like_dom"/>
</dbReference>
<dbReference type="PANTHER" id="PTHR43031:SF17">
    <property type="entry name" value="SULFURTRANSFERASE YTWF-RELATED"/>
    <property type="match status" value="1"/>
</dbReference>
<gene>
    <name evidence="2" type="ORF">D8M05_14150</name>
</gene>
<dbReference type="Gene3D" id="3.40.250.10">
    <property type="entry name" value="Rhodanese-like domain"/>
    <property type="match status" value="1"/>
</dbReference>
<sequence length="98" mass="10950">MKLITAKDLEKKIKAGEKVNIIDVREADEVAKNKIIEAKHIPLGEITNRLNELDKNEHYYMVCTKGARSGSATDQLMQMGYNATNVVDGMLGWEGDVK</sequence>
<comment type="caution">
    <text evidence="2">The sequence shown here is derived from an EMBL/GenBank/DDBJ whole genome shotgun (WGS) entry which is preliminary data.</text>
</comment>
<name>A0A494YVV4_9BACI</name>
<dbReference type="InterPro" id="IPR050229">
    <property type="entry name" value="GlpE_sulfurtransferase"/>
</dbReference>
<dbReference type="SUPFAM" id="SSF52821">
    <property type="entry name" value="Rhodanese/Cell cycle control phosphatase"/>
    <property type="match status" value="1"/>
</dbReference>
<dbReference type="Proteomes" id="UP000281813">
    <property type="component" value="Unassembled WGS sequence"/>
</dbReference>
<accession>A0A494YVV4</accession>
<dbReference type="PROSITE" id="PS50206">
    <property type="entry name" value="RHODANESE_3"/>
    <property type="match status" value="1"/>
</dbReference>
<organism evidence="2 3">
    <name type="scientific">Oceanobacillus bengalensis</name>
    <dbReference type="NCBI Taxonomy" id="1435466"/>
    <lineage>
        <taxon>Bacteria</taxon>
        <taxon>Bacillati</taxon>
        <taxon>Bacillota</taxon>
        <taxon>Bacilli</taxon>
        <taxon>Bacillales</taxon>
        <taxon>Bacillaceae</taxon>
        <taxon>Oceanobacillus</taxon>
    </lineage>
</organism>
<evidence type="ECO:0000259" key="1">
    <source>
        <dbReference type="PROSITE" id="PS50206"/>
    </source>
</evidence>
<dbReference type="OrthoDB" id="9800872at2"/>